<organism evidence="1 2">
    <name type="scientific">Dermatophagoides pteronyssinus</name>
    <name type="common">European house dust mite</name>
    <dbReference type="NCBI Taxonomy" id="6956"/>
    <lineage>
        <taxon>Eukaryota</taxon>
        <taxon>Metazoa</taxon>
        <taxon>Ecdysozoa</taxon>
        <taxon>Arthropoda</taxon>
        <taxon>Chelicerata</taxon>
        <taxon>Arachnida</taxon>
        <taxon>Acari</taxon>
        <taxon>Acariformes</taxon>
        <taxon>Sarcoptiformes</taxon>
        <taxon>Astigmata</taxon>
        <taxon>Psoroptidia</taxon>
        <taxon>Analgoidea</taxon>
        <taxon>Pyroglyphidae</taxon>
        <taxon>Dermatophagoidinae</taxon>
        <taxon>Dermatophagoides</taxon>
    </lineage>
</organism>
<dbReference type="EMBL" id="NJHN03000129">
    <property type="protein sequence ID" value="KAH9412641.1"/>
    <property type="molecule type" value="Genomic_DNA"/>
</dbReference>
<dbReference type="Proteomes" id="UP000887458">
    <property type="component" value="Unassembled WGS sequence"/>
</dbReference>
<feature type="non-terminal residue" evidence="1">
    <location>
        <position position="107"/>
    </location>
</feature>
<proteinExistence type="predicted"/>
<protein>
    <submittedName>
        <fullName evidence="1">Uncharacterized protein</fullName>
    </submittedName>
</protein>
<feature type="non-terminal residue" evidence="1">
    <location>
        <position position="1"/>
    </location>
</feature>
<keyword evidence="2" id="KW-1185">Reference proteome</keyword>
<evidence type="ECO:0000313" key="1">
    <source>
        <dbReference type="EMBL" id="KAH9412641.1"/>
    </source>
</evidence>
<gene>
    <name evidence="1" type="ORF">DERP_006605</name>
</gene>
<sequence length="107" mass="11952">SSNINIIRAASTEQSDKRFFNDILHDAWFAIKRNGACPIACLDSDCATKRNARVNDIQTGNSNNCIKIFSSNSILVTSHEPFIALNCNLSDKKDEDDFTTTKKTPRK</sequence>
<name>A0ABQ8IQN5_DERPT</name>
<comment type="caution">
    <text evidence="1">The sequence shown here is derived from an EMBL/GenBank/DDBJ whole genome shotgun (WGS) entry which is preliminary data.</text>
</comment>
<evidence type="ECO:0000313" key="2">
    <source>
        <dbReference type="Proteomes" id="UP000887458"/>
    </source>
</evidence>
<reference evidence="1 2" key="2">
    <citation type="journal article" date="2022" name="Mol. Biol. Evol.">
        <title>Comparative Genomics Reveals Insights into the Divergent Evolution of Astigmatic Mites and Household Pest Adaptations.</title>
        <authorList>
            <person name="Xiong Q."/>
            <person name="Wan A.T."/>
            <person name="Liu X."/>
            <person name="Fung C.S."/>
            <person name="Xiao X."/>
            <person name="Malainual N."/>
            <person name="Hou J."/>
            <person name="Wang L."/>
            <person name="Wang M."/>
            <person name="Yang K.Y."/>
            <person name="Cui Y."/>
            <person name="Leung E.L."/>
            <person name="Nong W."/>
            <person name="Shin S.K."/>
            <person name="Au S.W."/>
            <person name="Jeong K.Y."/>
            <person name="Chew F.T."/>
            <person name="Hui J.H."/>
            <person name="Leung T.F."/>
            <person name="Tungtrongchitr A."/>
            <person name="Zhong N."/>
            <person name="Liu Z."/>
            <person name="Tsui S.K."/>
        </authorList>
    </citation>
    <scope>NUCLEOTIDE SEQUENCE [LARGE SCALE GENOMIC DNA]</scope>
    <source>
        <strain evidence="1">Derp</strain>
    </source>
</reference>
<reference evidence="1 2" key="1">
    <citation type="journal article" date="2018" name="J. Allergy Clin. Immunol.">
        <title>High-quality assembly of Dermatophagoides pteronyssinus genome and transcriptome reveals a wide range of novel allergens.</title>
        <authorList>
            <person name="Liu X.Y."/>
            <person name="Yang K.Y."/>
            <person name="Wang M.Q."/>
            <person name="Kwok J.S."/>
            <person name="Zeng X."/>
            <person name="Yang Z."/>
            <person name="Xiao X.J."/>
            <person name="Lau C.P."/>
            <person name="Li Y."/>
            <person name="Huang Z.M."/>
            <person name="Ba J.G."/>
            <person name="Yim A.K."/>
            <person name="Ouyang C.Y."/>
            <person name="Ngai S.M."/>
            <person name="Chan T.F."/>
            <person name="Leung E.L."/>
            <person name="Liu L."/>
            <person name="Liu Z.G."/>
            <person name="Tsui S.K."/>
        </authorList>
    </citation>
    <scope>NUCLEOTIDE SEQUENCE [LARGE SCALE GENOMIC DNA]</scope>
    <source>
        <strain evidence="1">Derp</strain>
    </source>
</reference>
<accession>A0ABQ8IQN5</accession>